<dbReference type="EMBL" id="CP003617">
    <property type="protein sequence ID" value="AFZ10939.1"/>
    <property type="molecule type" value="Genomic_DNA"/>
</dbReference>
<dbReference type="AlphaFoldDB" id="K9VTP3"/>
<feature type="compositionally biased region" description="Polar residues" evidence="1">
    <location>
        <begin position="47"/>
        <end position="61"/>
    </location>
</feature>
<name>K9VTP3_9CYAN</name>
<gene>
    <name evidence="2" type="ORF">Osc7112_6856</name>
</gene>
<dbReference type="RefSeq" id="WP_015179898.1">
    <property type="nucleotide sequence ID" value="NC_019731.1"/>
</dbReference>
<evidence type="ECO:0000313" key="2">
    <source>
        <dbReference type="EMBL" id="AFZ10939.1"/>
    </source>
</evidence>
<dbReference type="HOGENOM" id="CLU_2789945_0_0_3"/>
<keyword evidence="3" id="KW-1185">Reference proteome</keyword>
<dbReference type="KEGG" id="oni:Osc7112_6856"/>
<accession>K9VTP3</accession>
<feature type="region of interest" description="Disordered" evidence="1">
    <location>
        <begin position="47"/>
        <end position="68"/>
    </location>
</feature>
<protein>
    <submittedName>
        <fullName evidence="2">Uncharacterized protein</fullName>
    </submittedName>
</protein>
<proteinExistence type="predicted"/>
<reference evidence="2 3" key="1">
    <citation type="submission" date="2012-05" db="EMBL/GenBank/DDBJ databases">
        <title>Finished plasmid 3 of genome of Oscillatoria sp. PCC 7112.</title>
        <authorList>
            <consortium name="US DOE Joint Genome Institute"/>
            <person name="Gugger M."/>
            <person name="Coursin T."/>
            <person name="Rippka R."/>
            <person name="Tandeau De Marsac N."/>
            <person name="Huntemann M."/>
            <person name="Wei C.-L."/>
            <person name="Han J."/>
            <person name="Detter J.C."/>
            <person name="Han C."/>
            <person name="Tapia R."/>
            <person name="Davenport K."/>
            <person name="Daligault H."/>
            <person name="Erkkila T."/>
            <person name="Gu W."/>
            <person name="Munk A.C.C."/>
            <person name="Teshima H."/>
            <person name="Xu Y."/>
            <person name="Chain P."/>
            <person name="Chen A."/>
            <person name="Krypides N."/>
            <person name="Mavromatis K."/>
            <person name="Markowitz V."/>
            <person name="Szeto E."/>
            <person name="Ivanova N."/>
            <person name="Mikhailova N."/>
            <person name="Ovchinnikova G."/>
            <person name="Pagani I."/>
            <person name="Pati A."/>
            <person name="Goodwin L."/>
            <person name="Peters L."/>
            <person name="Pitluck S."/>
            <person name="Woyke T."/>
            <person name="Kerfeld C."/>
        </authorList>
    </citation>
    <scope>NUCLEOTIDE SEQUENCE [LARGE SCALE GENOMIC DNA]</scope>
    <source>
        <strain evidence="2 3">PCC 7112</strain>
        <plasmid evidence="2 3">pOSC7112.03</plasmid>
    </source>
</reference>
<evidence type="ECO:0000313" key="3">
    <source>
        <dbReference type="Proteomes" id="UP000010478"/>
    </source>
</evidence>
<keyword evidence="2" id="KW-0614">Plasmid</keyword>
<sequence>MSDKLSVICASLLFAAIPAMLVYAGQSIYHDGYRQAVKDLPPTVVQGDQNIDNSTNHNYQFAPSLGGK</sequence>
<evidence type="ECO:0000256" key="1">
    <source>
        <dbReference type="SAM" id="MobiDB-lite"/>
    </source>
</evidence>
<geneLocation type="plasmid" evidence="2 3">
    <name>pOSC7112.03</name>
</geneLocation>
<dbReference type="Proteomes" id="UP000010478">
    <property type="component" value="Plasmid pOSC7112.03"/>
</dbReference>
<organism evidence="2 3">
    <name type="scientific">Phormidium nigroviride PCC 7112</name>
    <dbReference type="NCBI Taxonomy" id="179408"/>
    <lineage>
        <taxon>Bacteria</taxon>
        <taxon>Bacillati</taxon>
        <taxon>Cyanobacteriota</taxon>
        <taxon>Cyanophyceae</taxon>
        <taxon>Oscillatoriophycideae</taxon>
        <taxon>Oscillatoriales</taxon>
        <taxon>Oscillatoriaceae</taxon>
        <taxon>Phormidium</taxon>
    </lineage>
</organism>
<dbReference type="OrthoDB" id="9898543at2"/>